<accession>A0AAD8YUE0</accession>
<dbReference type="PANTHER" id="PTHR37984">
    <property type="entry name" value="PROTEIN CBG26694"/>
    <property type="match status" value="1"/>
</dbReference>
<dbReference type="Gene3D" id="3.30.70.270">
    <property type="match status" value="2"/>
</dbReference>
<proteinExistence type="inferred from homology"/>
<dbReference type="GO" id="GO:0004523">
    <property type="term" value="F:RNA-DNA hybrid ribonuclease activity"/>
    <property type="evidence" value="ECO:0007669"/>
    <property type="project" value="UniProtKB-EC"/>
</dbReference>
<comment type="similarity">
    <text evidence="1">Belongs to the beta type-B retroviral polymerase family. HERV class-II K(HML-2) pol subfamily.</text>
</comment>
<dbReference type="Pfam" id="PF00078">
    <property type="entry name" value="RVT_1"/>
    <property type="match status" value="1"/>
</dbReference>
<gene>
    <name evidence="6" type="ORF">P4O66_017542</name>
</gene>
<dbReference type="AlphaFoldDB" id="A0AAD8YUE0"/>
<dbReference type="InterPro" id="IPR041577">
    <property type="entry name" value="RT_RNaseH_2"/>
</dbReference>
<dbReference type="SUPFAM" id="SSF56672">
    <property type="entry name" value="DNA/RNA polymerases"/>
    <property type="match status" value="1"/>
</dbReference>
<evidence type="ECO:0000259" key="5">
    <source>
        <dbReference type="PROSITE" id="PS50878"/>
    </source>
</evidence>
<evidence type="ECO:0000256" key="1">
    <source>
        <dbReference type="ARBA" id="ARBA00010879"/>
    </source>
</evidence>
<dbReference type="EMBL" id="JAROKS010000025">
    <property type="protein sequence ID" value="KAK1785900.1"/>
    <property type="molecule type" value="Genomic_DNA"/>
</dbReference>
<evidence type="ECO:0000256" key="2">
    <source>
        <dbReference type="ARBA" id="ARBA00012180"/>
    </source>
</evidence>
<evidence type="ECO:0000313" key="6">
    <source>
        <dbReference type="EMBL" id="KAK1785900.1"/>
    </source>
</evidence>
<feature type="region of interest" description="Disordered" evidence="4">
    <location>
        <begin position="153"/>
        <end position="180"/>
    </location>
</feature>
<dbReference type="Proteomes" id="UP001239994">
    <property type="component" value="Unassembled WGS sequence"/>
</dbReference>
<dbReference type="Pfam" id="PF16297">
    <property type="entry name" value="DUF4939"/>
    <property type="match status" value="1"/>
</dbReference>
<dbReference type="Gene3D" id="3.10.10.10">
    <property type="entry name" value="HIV Type 1 Reverse Transcriptase, subunit A, domain 1"/>
    <property type="match status" value="1"/>
</dbReference>
<reference evidence="6" key="1">
    <citation type="submission" date="2023-03" db="EMBL/GenBank/DDBJ databases">
        <title>Electrophorus voltai genome.</title>
        <authorList>
            <person name="Bian C."/>
        </authorList>
    </citation>
    <scope>NUCLEOTIDE SEQUENCE</scope>
    <source>
        <strain evidence="6">CB-2022</strain>
        <tissue evidence="6">Muscle</tissue>
    </source>
</reference>
<dbReference type="Gene3D" id="3.10.20.370">
    <property type="match status" value="1"/>
</dbReference>
<sequence length="524" mass="59595">MRKVSFFISRLMGKARVWGVALVTNSSLLVNNYVGFVRELRTVFNHPHQELRSAADYTMEFWTLAEGIHWNEPVQIDAFLNGLQAELQAELACKQDGNMLNEGVHLAITDDCLLLERRQSTMVTGSQATGAVGGKPSCRQRCFLNKAVPLEPHQSRAASAPSEQGLRYNPQGRSSTPRGRIYPLSQEEEWAIEQYITEALQQGCICPSTSPASARVFFVKKRDRDLRPCLDYRGLNKLLVQYPYLLPLFSAALEQLRGARYFTKLDLSSAYNLIQVKEGDEWKTAFSTAKGHYEYLVLPYGLATAPSIFQAYINEVLREFLGRSIVTYIDDILNYSPSWNQLVRKVRPCSSPYYETICTAKQKNANSTSKVQRRIIVISAIYKRFIKAFSSLAKPFMDQLWGPARRIKWTTEIEKAFKELKTTFSTAPVLQQPNPERTFVVEVDASDIGVGAALSQHTGERGGLQPIAYFSWKLSPAEWSYGVGDRELLAMKLAFEEWRHWLEGARHTFTVYTHHKNLEYLQTT</sequence>
<dbReference type="PROSITE" id="PS50878">
    <property type="entry name" value="RT_POL"/>
    <property type="match status" value="1"/>
</dbReference>
<dbReference type="EC" id="3.1.26.4" evidence="2"/>
<dbReference type="CDD" id="cd01647">
    <property type="entry name" value="RT_LTR"/>
    <property type="match status" value="1"/>
</dbReference>
<protein>
    <recommendedName>
        <fullName evidence="2">ribonuclease H</fullName>
        <ecNumber evidence="2">3.1.26.4</ecNumber>
    </recommendedName>
</protein>
<dbReference type="InterPro" id="IPR000477">
    <property type="entry name" value="RT_dom"/>
</dbReference>
<comment type="caution">
    <text evidence="6">The sequence shown here is derived from an EMBL/GenBank/DDBJ whole genome shotgun (WGS) entry which is preliminary data.</text>
</comment>
<evidence type="ECO:0000313" key="7">
    <source>
        <dbReference type="Proteomes" id="UP001239994"/>
    </source>
</evidence>
<name>A0AAD8YUE0_9TELE</name>
<dbReference type="PANTHER" id="PTHR37984:SF5">
    <property type="entry name" value="PROTEIN NYNRIN-LIKE"/>
    <property type="match status" value="1"/>
</dbReference>
<keyword evidence="3" id="KW-0511">Multifunctional enzyme</keyword>
<evidence type="ECO:0000256" key="3">
    <source>
        <dbReference type="ARBA" id="ARBA00023268"/>
    </source>
</evidence>
<dbReference type="CDD" id="cd09274">
    <property type="entry name" value="RNase_HI_RT_Ty3"/>
    <property type="match status" value="1"/>
</dbReference>
<dbReference type="InterPro" id="IPR043502">
    <property type="entry name" value="DNA/RNA_pol_sf"/>
</dbReference>
<dbReference type="InterPro" id="IPR043128">
    <property type="entry name" value="Rev_trsase/Diguanyl_cyclase"/>
</dbReference>
<organism evidence="6 7">
    <name type="scientific">Electrophorus voltai</name>
    <dbReference type="NCBI Taxonomy" id="2609070"/>
    <lineage>
        <taxon>Eukaryota</taxon>
        <taxon>Metazoa</taxon>
        <taxon>Chordata</taxon>
        <taxon>Craniata</taxon>
        <taxon>Vertebrata</taxon>
        <taxon>Euteleostomi</taxon>
        <taxon>Actinopterygii</taxon>
        <taxon>Neopterygii</taxon>
        <taxon>Teleostei</taxon>
        <taxon>Ostariophysi</taxon>
        <taxon>Gymnotiformes</taxon>
        <taxon>Gymnotoidei</taxon>
        <taxon>Gymnotidae</taxon>
        <taxon>Electrophorus</taxon>
    </lineage>
</organism>
<dbReference type="Pfam" id="PF17919">
    <property type="entry name" value="RT_RNaseH_2"/>
    <property type="match status" value="1"/>
</dbReference>
<feature type="domain" description="Reverse transcriptase" evidence="5">
    <location>
        <begin position="200"/>
        <end position="394"/>
    </location>
</feature>
<dbReference type="InterPro" id="IPR032549">
    <property type="entry name" value="DUF4939"/>
</dbReference>
<keyword evidence="7" id="KW-1185">Reference proteome</keyword>
<dbReference type="InterPro" id="IPR050951">
    <property type="entry name" value="Retrovirus_Pol_polyprotein"/>
</dbReference>
<evidence type="ECO:0000256" key="4">
    <source>
        <dbReference type="SAM" id="MobiDB-lite"/>
    </source>
</evidence>